<dbReference type="Proteomes" id="UP000009011">
    <property type="component" value="Chromosome"/>
</dbReference>
<organism evidence="1 2">
    <name type="scientific">Melioribacter roseus (strain DSM 23840 / JCM 17771 / VKM B-2668 / P3M-2)</name>
    <dbReference type="NCBI Taxonomy" id="1191523"/>
    <lineage>
        <taxon>Bacteria</taxon>
        <taxon>Pseudomonadati</taxon>
        <taxon>Ignavibacteriota</taxon>
        <taxon>Ignavibacteria</taxon>
        <taxon>Ignavibacteriales</taxon>
        <taxon>Melioribacteraceae</taxon>
        <taxon>Melioribacter</taxon>
    </lineage>
</organism>
<evidence type="ECO:0000313" key="2">
    <source>
        <dbReference type="Proteomes" id="UP000009011"/>
    </source>
</evidence>
<dbReference type="PATRIC" id="fig|1191523.3.peg.2045"/>
<evidence type="ECO:0000313" key="1">
    <source>
        <dbReference type="EMBL" id="AFN75165.1"/>
    </source>
</evidence>
<dbReference type="eggNOG" id="COG3358">
    <property type="taxonomic scope" value="Bacteria"/>
</dbReference>
<dbReference type="RefSeq" id="WP_014856597.1">
    <property type="nucleotide sequence ID" value="NC_018178.1"/>
</dbReference>
<dbReference type="PROSITE" id="PS51257">
    <property type="entry name" value="PROKAR_LIPOPROTEIN"/>
    <property type="match status" value="1"/>
</dbReference>
<dbReference type="Pfam" id="PF07920">
    <property type="entry name" value="DUF1684"/>
    <property type="match status" value="1"/>
</dbReference>
<dbReference type="AlphaFoldDB" id="I6Z7M8"/>
<accession>I6Z7M8</accession>
<sequence>MKLLYYVLFLSVFIISCSDKLSPEETAYIKKIEEHRGQVNEFMKSDPRSPFNFKNKVEFHELNYFDVNPEFVFKSKLYEYPEKDTVIIYGTKGEPRETIKYGYVKFHYGGEEYKVNVYESTGSDGTKYYSIWFTDKTTNKESYGVGRYLDFEKQDDPNYIYTIDFNLAYNPYCAYNPNYSCAIPSKEDYIPLEIRAGEKKFHN</sequence>
<keyword evidence="2" id="KW-1185">Reference proteome</keyword>
<name>I6Z7M8_MELRP</name>
<dbReference type="PANTHER" id="PTHR41913">
    <property type="entry name" value="DUF1684 DOMAIN-CONTAINING PROTEIN"/>
    <property type="match status" value="1"/>
</dbReference>
<dbReference type="HOGENOM" id="CLU_090976_1_0_10"/>
<protein>
    <submittedName>
        <fullName evidence="1">Putative secreted protein</fullName>
    </submittedName>
</protein>
<dbReference type="STRING" id="1191523.MROS_1933"/>
<gene>
    <name evidence="1" type="ordered locus">MROS_1933</name>
</gene>
<dbReference type="InterPro" id="IPR012467">
    <property type="entry name" value="DUF1684"/>
</dbReference>
<dbReference type="PANTHER" id="PTHR41913:SF1">
    <property type="entry name" value="DUF1684 DOMAIN-CONTAINING PROTEIN"/>
    <property type="match status" value="1"/>
</dbReference>
<dbReference type="KEGG" id="mro:MROS_1933"/>
<dbReference type="OrthoDB" id="5493262at2"/>
<proteinExistence type="predicted"/>
<reference evidence="1 2" key="1">
    <citation type="journal article" date="2013" name="PLoS ONE">
        <title>Genomic analysis of Melioribacter roseus, facultatively anaerobic organotrophic bacterium representing a novel deep lineage within Bacteriodetes/Chlorobi group.</title>
        <authorList>
            <person name="Kadnikov V.V."/>
            <person name="Mardanov A.V."/>
            <person name="Podosokorskaya O.A."/>
            <person name="Gavrilov S.N."/>
            <person name="Kublanov I.V."/>
            <person name="Beletsky A.V."/>
            <person name="Bonch-Osmolovskaya E.A."/>
            <person name="Ravin N.V."/>
        </authorList>
    </citation>
    <scope>NUCLEOTIDE SEQUENCE [LARGE SCALE GENOMIC DNA]</scope>
    <source>
        <strain evidence="2">JCM 17771 / P3M-2</strain>
    </source>
</reference>
<dbReference type="EMBL" id="CP003557">
    <property type="protein sequence ID" value="AFN75165.1"/>
    <property type="molecule type" value="Genomic_DNA"/>
</dbReference>